<name>A0A9D3Z3H3_DREPO</name>
<evidence type="ECO:0000313" key="1">
    <source>
        <dbReference type="EMBL" id="KAH3711144.1"/>
    </source>
</evidence>
<dbReference type="EMBL" id="JAIWYP010000014">
    <property type="protein sequence ID" value="KAH3711144.1"/>
    <property type="molecule type" value="Genomic_DNA"/>
</dbReference>
<protein>
    <submittedName>
        <fullName evidence="1">Uncharacterized protein</fullName>
    </submittedName>
</protein>
<reference evidence="1" key="1">
    <citation type="journal article" date="2019" name="bioRxiv">
        <title>The Genome of the Zebra Mussel, Dreissena polymorpha: A Resource for Invasive Species Research.</title>
        <authorList>
            <person name="McCartney M.A."/>
            <person name="Auch B."/>
            <person name="Kono T."/>
            <person name="Mallez S."/>
            <person name="Zhang Y."/>
            <person name="Obille A."/>
            <person name="Becker A."/>
            <person name="Abrahante J.E."/>
            <person name="Garbe J."/>
            <person name="Badalamenti J.P."/>
            <person name="Herman A."/>
            <person name="Mangelson H."/>
            <person name="Liachko I."/>
            <person name="Sullivan S."/>
            <person name="Sone E.D."/>
            <person name="Koren S."/>
            <person name="Silverstein K.A.T."/>
            <person name="Beckman K.B."/>
            <person name="Gohl D.M."/>
        </authorList>
    </citation>
    <scope>NUCLEOTIDE SEQUENCE</scope>
    <source>
        <strain evidence="1">Duluth1</strain>
        <tissue evidence="1">Whole animal</tissue>
    </source>
</reference>
<organism evidence="1 2">
    <name type="scientific">Dreissena polymorpha</name>
    <name type="common">Zebra mussel</name>
    <name type="synonym">Mytilus polymorpha</name>
    <dbReference type="NCBI Taxonomy" id="45954"/>
    <lineage>
        <taxon>Eukaryota</taxon>
        <taxon>Metazoa</taxon>
        <taxon>Spiralia</taxon>
        <taxon>Lophotrochozoa</taxon>
        <taxon>Mollusca</taxon>
        <taxon>Bivalvia</taxon>
        <taxon>Autobranchia</taxon>
        <taxon>Heteroconchia</taxon>
        <taxon>Euheterodonta</taxon>
        <taxon>Imparidentia</taxon>
        <taxon>Neoheterodontei</taxon>
        <taxon>Myida</taxon>
        <taxon>Dreissenoidea</taxon>
        <taxon>Dreissenidae</taxon>
        <taxon>Dreissena</taxon>
    </lineage>
</organism>
<dbReference type="InterPro" id="IPR039212">
    <property type="entry name" value="RBFA_mitochondrial"/>
</dbReference>
<dbReference type="Gene3D" id="3.30.300.20">
    <property type="match status" value="1"/>
</dbReference>
<keyword evidence="2" id="KW-1185">Reference proteome</keyword>
<dbReference type="Proteomes" id="UP000828390">
    <property type="component" value="Unassembled WGS sequence"/>
</dbReference>
<proteinExistence type="predicted"/>
<reference evidence="1" key="2">
    <citation type="submission" date="2020-11" db="EMBL/GenBank/DDBJ databases">
        <authorList>
            <person name="McCartney M.A."/>
            <person name="Auch B."/>
            <person name="Kono T."/>
            <person name="Mallez S."/>
            <person name="Becker A."/>
            <person name="Gohl D.M."/>
            <person name="Silverstein K.A.T."/>
            <person name="Koren S."/>
            <person name="Bechman K.B."/>
            <person name="Herman A."/>
            <person name="Abrahante J.E."/>
            <person name="Garbe J."/>
        </authorList>
    </citation>
    <scope>NUCLEOTIDE SEQUENCE</scope>
    <source>
        <strain evidence="1">Duluth1</strain>
        <tissue evidence="1">Whole animal</tissue>
    </source>
</reference>
<evidence type="ECO:0000313" key="2">
    <source>
        <dbReference type="Proteomes" id="UP000828390"/>
    </source>
</evidence>
<gene>
    <name evidence="1" type="ORF">DPMN_070644</name>
</gene>
<dbReference type="GO" id="GO:0006364">
    <property type="term" value="P:rRNA processing"/>
    <property type="evidence" value="ECO:0007669"/>
    <property type="project" value="InterPro"/>
</dbReference>
<dbReference type="SUPFAM" id="SSF89919">
    <property type="entry name" value="Ribosome-binding factor A, RbfA"/>
    <property type="match status" value="1"/>
</dbReference>
<dbReference type="PANTHER" id="PTHR14725">
    <property type="entry name" value="RIBOSOME-BINDING FACTOR A, MITOCHONDRIAL-RELATED"/>
    <property type="match status" value="1"/>
</dbReference>
<accession>A0A9D3Z3H3</accession>
<sequence>MTKGNKKKGKWFAPTQIKDTGLTVGNEAVKKTRNRNSEETFTRQVWMNSVLLEAILGILNSGEFDIHFHVVKVEMVHDFSALKVFWKASGNTEQDSALQVTLDQKAGRLRHLLIESRVCGRVPPVCFIKDLSLARLKQVEDLFKNLDTGPSHREPDLSNVQGPAGLGDHDNMSSLLNARGKLGNLDIDFLISQSAAVRPLHGGNTDESNRVCDMQSFDSQNIVMDSEKASISVGLSGSGKVFKVSEKSNINVNAKHSIDKFEIEDLSVPIRQDMYGLQHDVLMQKVLDAKSSVRRQPYMEAKESGDEGDLLKFKRDKNKAYTVKKISKRKLERMSRKGIDEEY</sequence>
<dbReference type="InterPro" id="IPR000238">
    <property type="entry name" value="RbfA"/>
</dbReference>
<comment type="caution">
    <text evidence="1">The sequence shown here is derived from an EMBL/GenBank/DDBJ whole genome shotgun (WGS) entry which is preliminary data.</text>
</comment>
<dbReference type="Pfam" id="PF02033">
    <property type="entry name" value="RBFA"/>
    <property type="match status" value="1"/>
</dbReference>
<dbReference type="AlphaFoldDB" id="A0A9D3Z3H3"/>
<dbReference type="PANTHER" id="PTHR14725:SF0">
    <property type="entry name" value="RIBOSOME-BINDING FACTOR A, MITOCHONDRIAL-RELATED"/>
    <property type="match status" value="1"/>
</dbReference>
<dbReference type="InterPro" id="IPR015946">
    <property type="entry name" value="KH_dom-like_a/b"/>
</dbReference>
<dbReference type="InterPro" id="IPR023799">
    <property type="entry name" value="RbfA_dom_sf"/>
</dbReference>